<dbReference type="Proteomes" id="UP000233425">
    <property type="component" value="Unassembled WGS sequence"/>
</dbReference>
<dbReference type="InterPro" id="IPR036390">
    <property type="entry name" value="WH_DNA-bd_sf"/>
</dbReference>
<name>A0A2N0UIZ9_9FIRM</name>
<dbReference type="InterPro" id="IPR050313">
    <property type="entry name" value="Carb_Metab_HTH_regulators"/>
</dbReference>
<evidence type="ECO:0000256" key="1">
    <source>
        <dbReference type="ARBA" id="ARBA00023015"/>
    </source>
</evidence>
<organism evidence="5 6">
    <name type="scientific">Ruminococcus bromii</name>
    <dbReference type="NCBI Taxonomy" id="40518"/>
    <lineage>
        <taxon>Bacteria</taxon>
        <taxon>Bacillati</taxon>
        <taxon>Bacillota</taxon>
        <taxon>Clostridia</taxon>
        <taxon>Eubacteriales</taxon>
        <taxon>Oscillospiraceae</taxon>
        <taxon>Ruminococcus</taxon>
    </lineage>
</organism>
<evidence type="ECO:0000256" key="2">
    <source>
        <dbReference type="ARBA" id="ARBA00023125"/>
    </source>
</evidence>
<feature type="domain" description="HTH deoR-type" evidence="4">
    <location>
        <begin position="1"/>
        <end position="56"/>
    </location>
</feature>
<evidence type="ECO:0000259" key="4">
    <source>
        <dbReference type="PROSITE" id="PS51000"/>
    </source>
</evidence>
<dbReference type="InterPro" id="IPR037171">
    <property type="entry name" value="NagB/RpiA_transferase-like"/>
</dbReference>
<dbReference type="PRINTS" id="PR00037">
    <property type="entry name" value="HTHLACR"/>
</dbReference>
<keyword evidence="2" id="KW-0238">DNA-binding</keyword>
<keyword evidence="1" id="KW-0805">Transcription regulation</keyword>
<dbReference type="Pfam" id="PF08220">
    <property type="entry name" value="HTH_DeoR"/>
    <property type="match status" value="1"/>
</dbReference>
<dbReference type="InterPro" id="IPR036388">
    <property type="entry name" value="WH-like_DNA-bd_sf"/>
</dbReference>
<evidence type="ECO:0000313" key="5">
    <source>
        <dbReference type="EMBL" id="PKD26950.1"/>
    </source>
</evidence>
<protein>
    <submittedName>
        <fullName evidence="5">HTH-type transcriptional repressor GlcR</fullName>
    </submittedName>
</protein>
<dbReference type="Gene3D" id="1.10.10.10">
    <property type="entry name" value="Winged helix-like DNA-binding domain superfamily/Winged helix DNA-binding domain"/>
    <property type="match status" value="1"/>
</dbReference>
<dbReference type="RefSeq" id="WP_101029731.1">
    <property type="nucleotide sequence ID" value="NZ_CABMMZ010000073.1"/>
</dbReference>
<dbReference type="InterPro" id="IPR001034">
    <property type="entry name" value="DeoR_HTH"/>
</dbReference>
<dbReference type="SMART" id="SM00420">
    <property type="entry name" value="HTH_DEOR"/>
    <property type="match status" value="1"/>
</dbReference>
<gene>
    <name evidence="5" type="primary">glcR_2</name>
    <name evidence="5" type="ORF">RBATCC27255_01816</name>
</gene>
<dbReference type="Pfam" id="PF00455">
    <property type="entry name" value="DeoRC"/>
    <property type="match status" value="1"/>
</dbReference>
<dbReference type="GO" id="GO:0003677">
    <property type="term" value="F:DNA binding"/>
    <property type="evidence" value="ECO:0007669"/>
    <property type="project" value="UniProtKB-KW"/>
</dbReference>
<dbReference type="SMART" id="SM01134">
    <property type="entry name" value="DeoRC"/>
    <property type="match status" value="1"/>
</dbReference>
<dbReference type="SUPFAM" id="SSF100950">
    <property type="entry name" value="NagB/RpiA/CoA transferase-like"/>
    <property type="match status" value="1"/>
</dbReference>
<accession>A0A2N0UIZ9</accession>
<dbReference type="GO" id="GO:0003700">
    <property type="term" value="F:DNA-binding transcription factor activity"/>
    <property type="evidence" value="ECO:0007669"/>
    <property type="project" value="InterPro"/>
</dbReference>
<dbReference type="PROSITE" id="PS51000">
    <property type="entry name" value="HTH_DEOR_2"/>
    <property type="match status" value="1"/>
</dbReference>
<dbReference type="AlphaFoldDB" id="A0A2N0UIZ9"/>
<reference evidence="5" key="1">
    <citation type="journal article" date="2018" name="Environ. Microbiol.">
        <title>Sporulation capability and amylosome conservation among diverse human colonic and rumen isolates of the keystone starch-degrader Ruminococcus bromii.</title>
        <authorList>
            <person name="Mukhopadhya I."/>
            <person name="Morais S."/>
            <person name="Laverde-Gomez J."/>
            <person name="Sheridan P.O."/>
            <person name="Walker A.W."/>
            <person name="Kelly W."/>
            <person name="Klieve A.V."/>
            <person name="Ouwerkerk D."/>
            <person name="Duncan S.H."/>
            <person name="Louis P."/>
            <person name="Koropatkin N."/>
            <person name="Cockburn D."/>
            <person name="Kibler R."/>
            <person name="Cooper P.J."/>
            <person name="Sandoval C."/>
            <person name="Crost E."/>
            <person name="Juge N."/>
            <person name="Bayer E.A."/>
            <person name="Flint H.J."/>
        </authorList>
    </citation>
    <scope>NUCLEOTIDE SEQUENCE [LARGE SCALE GENOMIC DNA]</scope>
    <source>
        <strain evidence="5">ATCC 27255</strain>
    </source>
</reference>
<evidence type="ECO:0000256" key="3">
    <source>
        <dbReference type="ARBA" id="ARBA00023163"/>
    </source>
</evidence>
<comment type="caution">
    <text evidence="5">The sequence shown here is derived from an EMBL/GenBank/DDBJ whole genome shotgun (WGS) entry which is preliminary data.</text>
</comment>
<dbReference type="InterPro" id="IPR018356">
    <property type="entry name" value="Tscrpt_reg_HTH_DeoR_CS"/>
</dbReference>
<dbReference type="PANTHER" id="PTHR30363">
    <property type="entry name" value="HTH-TYPE TRANSCRIPTIONAL REGULATOR SRLR-RELATED"/>
    <property type="match status" value="1"/>
</dbReference>
<dbReference type="SUPFAM" id="SSF46785">
    <property type="entry name" value="Winged helix' DNA-binding domain"/>
    <property type="match status" value="1"/>
</dbReference>
<proteinExistence type="predicted"/>
<keyword evidence="3" id="KW-0804">Transcription</keyword>
<evidence type="ECO:0000313" key="6">
    <source>
        <dbReference type="Proteomes" id="UP000233425"/>
    </source>
</evidence>
<dbReference type="PANTHER" id="PTHR30363:SF44">
    <property type="entry name" value="AGA OPERON TRANSCRIPTIONAL REPRESSOR-RELATED"/>
    <property type="match status" value="1"/>
</dbReference>
<dbReference type="PROSITE" id="PS00894">
    <property type="entry name" value="HTH_DEOR_1"/>
    <property type="match status" value="1"/>
</dbReference>
<dbReference type="EMBL" id="NNSR01000073">
    <property type="protein sequence ID" value="PKD26950.1"/>
    <property type="molecule type" value="Genomic_DNA"/>
</dbReference>
<sequence length="250" mass="28663">MAKRIDEIRQKVETEGEVFVSDLSRIYNVTEETIRRDLEKLKNDGIITRTFGGAVLNTTSQNDRVHFFKRKGINLEGKKKIAKLLVDKFIGVNTMMIDNSTTVLEAVKLFKDNENLTAITFSAQIFQELDTCKMKLVSTGGLYDEKNRSFYGKPAKEAMKKYNVDLVLLGCKGLDMERGITDSSEGEADLKSEMASRAECVVLLADHSKFNHTAFVNFLDWDRIDYLITDEKPSHEWLEFCEQMKIKLMY</sequence>
<dbReference type="InterPro" id="IPR014036">
    <property type="entry name" value="DeoR-like_C"/>
</dbReference>
<keyword evidence="6" id="KW-1185">Reference proteome</keyword>